<feature type="transmembrane region" description="Helical" evidence="1">
    <location>
        <begin position="6"/>
        <end position="27"/>
    </location>
</feature>
<evidence type="ECO:0000313" key="3">
    <source>
        <dbReference type="Proteomes" id="UP000549971"/>
    </source>
</evidence>
<dbReference type="Proteomes" id="UP000549971">
    <property type="component" value="Unassembled WGS sequence"/>
</dbReference>
<reference evidence="2 3" key="1">
    <citation type="submission" date="2020-08" db="EMBL/GenBank/DDBJ databases">
        <title>Sequencing the genomes of 1000 actinobacteria strains.</title>
        <authorList>
            <person name="Klenk H.-P."/>
        </authorList>
    </citation>
    <scope>NUCLEOTIDE SEQUENCE [LARGE SCALE GENOMIC DNA]</scope>
    <source>
        <strain evidence="2 3">DSM 28967</strain>
    </source>
</reference>
<evidence type="ECO:0000256" key="1">
    <source>
        <dbReference type="SAM" id="Phobius"/>
    </source>
</evidence>
<name>A0A7W9JAY8_9ACTN</name>
<accession>A0A7W9JAY8</accession>
<comment type="caution">
    <text evidence="2">The sequence shown here is derived from an EMBL/GenBank/DDBJ whole genome shotgun (WGS) entry which is preliminary data.</text>
</comment>
<proteinExistence type="predicted"/>
<keyword evidence="3" id="KW-1185">Reference proteome</keyword>
<dbReference type="RefSeq" id="WP_184800009.1">
    <property type="nucleotide sequence ID" value="NZ_JACHMY010000001.1"/>
</dbReference>
<gene>
    <name evidence="2" type="ORF">HDA39_005575</name>
</gene>
<sequence length="89" mass="10173">MDVLQAILGILFVLGLSSGGWIVWGIVQSRKQARELEALRERELTKREQLRIEAEERIQERADRIYLDAVQRHTGELPPSAEDGNPPRP</sequence>
<keyword evidence="1" id="KW-0472">Membrane</keyword>
<evidence type="ECO:0000313" key="2">
    <source>
        <dbReference type="EMBL" id="MBB5838841.1"/>
    </source>
</evidence>
<dbReference type="AlphaFoldDB" id="A0A7W9JAY8"/>
<protein>
    <submittedName>
        <fullName evidence="2">Uncharacterized protein HemX</fullName>
    </submittedName>
</protein>
<keyword evidence="1" id="KW-0812">Transmembrane</keyword>
<organism evidence="2 3">
    <name type="scientific">Kribbella italica</name>
    <dbReference type="NCBI Taxonomy" id="1540520"/>
    <lineage>
        <taxon>Bacteria</taxon>
        <taxon>Bacillati</taxon>
        <taxon>Actinomycetota</taxon>
        <taxon>Actinomycetes</taxon>
        <taxon>Propionibacteriales</taxon>
        <taxon>Kribbellaceae</taxon>
        <taxon>Kribbella</taxon>
    </lineage>
</organism>
<dbReference type="EMBL" id="JACHMY010000001">
    <property type="protein sequence ID" value="MBB5838841.1"/>
    <property type="molecule type" value="Genomic_DNA"/>
</dbReference>
<keyword evidence="1" id="KW-1133">Transmembrane helix</keyword>